<feature type="domain" description="VTT" evidence="7">
    <location>
        <begin position="73"/>
        <end position="191"/>
    </location>
</feature>
<name>A0A845KYE7_9FIRM</name>
<evidence type="ECO:0000256" key="1">
    <source>
        <dbReference type="ARBA" id="ARBA00004651"/>
    </source>
</evidence>
<comment type="caution">
    <text evidence="8">The sequence shown here is derived from an EMBL/GenBank/DDBJ whole genome shotgun (WGS) entry which is preliminary data.</text>
</comment>
<evidence type="ECO:0000313" key="8">
    <source>
        <dbReference type="EMBL" id="MZP28877.1"/>
    </source>
</evidence>
<dbReference type="GO" id="GO:0005886">
    <property type="term" value="C:plasma membrane"/>
    <property type="evidence" value="ECO:0007669"/>
    <property type="project" value="UniProtKB-SubCell"/>
</dbReference>
<keyword evidence="5 6" id="KW-0472">Membrane</keyword>
<comment type="caution">
    <text evidence="6">Lacks conserved residue(s) required for the propagation of feature annotation.</text>
</comment>
<dbReference type="PANTHER" id="PTHR12677:SF59">
    <property type="entry name" value="GOLGI APPARATUS MEMBRANE PROTEIN TVP38-RELATED"/>
    <property type="match status" value="1"/>
</dbReference>
<dbReference type="RefSeq" id="WP_161255223.1">
    <property type="nucleotide sequence ID" value="NZ_WXEY01000003.1"/>
</dbReference>
<reference evidence="8 9" key="1">
    <citation type="submission" date="2020-01" db="EMBL/GenBank/DDBJ databases">
        <title>Whole-genome sequence of Heliobacterium undosum DSM 13378.</title>
        <authorList>
            <person name="Kyndt J.A."/>
            <person name="Meyer T.E."/>
        </authorList>
    </citation>
    <scope>NUCLEOTIDE SEQUENCE [LARGE SCALE GENOMIC DNA]</scope>
    <source>
        <strain evidence="8 9">DSM 13378</strain>
    </source>
</reference>
<dbReference type="InterPro" id="IPR032816">
    <property type="entry name" value="VTT_dom"/>
</dbReference>
<keyword evidence="9" id="KW-1185">Reference proteome</keyword>
<sequence length="237" mass="26673">MKKHWRNLTWALPFLLAVLVISVPALRHQVSVAVRLLMEANLAELRTFVLSFGLAAPLVTFCLMLLQAFISPIPSVVIFLLNAALFGNAWGLLLSWISSLASALLCFGLARRLGRPFVSQFVREGFLSRIDDYLYEYGRAAVLFSRVLPFIPFDFTSYAFGLTRVGWWTFAWGTAIGQTPAILFYTFLGHQALHPLQYALYFGLWILSLMALTPLLGNWLTRADGSPRPMPEKEEAK</sequence>
<evidence type="ECO:0000256" key="6">
    <source>
        <dbReference type="RuleBase" id="RU366058"/>
    </source>
</evidence>
<keyword evidence="2 6" id="KW-1003">Cell membrane</keyword>
<feature type="transmembrane region" description="Helical" evidence="6">
    <location>
        <begin position="165"/>
        <end position="188"/>
    </location>
</feature>
<dbReference type="InterPro" id="IPR015414">
    <property type="entry name" value="TMEM64"/>
</dbReference>
<protein>
    <recommendedName>
        <fullName evidence="6">TVP38/TMEM64 family membrane protein</fullName>
    </recommendedName>
</protein>
<dbReference type="AlphaFoldDB" id="A0A845KYE7"/>
<evidence type="ECO:0000313" key="9">
    <source>
        <dbReference type="Proteomes" id="UP000463470"/>
    </source>
</evidence>
<gene>
    <name evidence="8" type="ORF">GTO91_04030</name>
</gene>
<proteinExistence type="inferred from homology"/>
<feature type="transmembrane region" description="Helical" evidence="6">
    <location>
        <begin position="200"/>
        <end position="220"/>
    </location>
</feature>
<comment type="subcellular location">
    <subcellularLocation>
        <location evidence="1 6">Cell membrane</location>
        <topology evidence="1 6">Multi-pass membrane protein</topology>
    </subcellularLocation>
</comment>
<dbReference type="PANTHER" id="PTHR12677">
    <property type="entry name" value="GOLGI APPARATUS MEMBRANE PROTEIN TVP38-RELATED"/>
    <property type="match status" value="1"/>
</dbReference>
<organism evidence="8 9">
    <name type="scientific">Heliomicrobium undosum</name>
    <dbReference type="NCBI Taxonomy" id="121734"/>
    <lineage>
        <taxon>Bacteria</taxon>
        <taxon>Bacillati</taxon>
        <taxon>Bacillota</taxon>
        <taxon>Clostridia</taxon>
        <taxon>Eubacteriales</taxon>
        <taxon>Heliobacteriaceae</taxon>
        <taxon>Heliomicrobium</taxon>
    </lineage>
</organism>
<evidence type="ECO:0000256" key="4">
    <source>
        <dbReference type="ARBA" id="ARBA00022989"/>
    </source>
</evidence>
<feature type="transmembrane region" description="Helical" evidence="6">
    <location>
        <begin position="96"/>
        <end position="113"/>
    </location>
</feature>
<dbReference type="Proteomes" id="UP000463470">
    <property type="component" value="Unassembled WGS sequence"/>
</dbReference>
<feature type="transmembrane region" description="Helical" evidence="6">
    <location>
        <begin position="43"/>
        <end position="66"/>
    </location>
</feature>
<dbReference type="Pfam" id="PF09335">
    <property type="entry name" value="VTT_dom"/>
    <property type="match status" value="1"/>
</dbReference>
<evidence type="ECO:0000256" key="2">
    <source>
        <dbReference type="ARBA" id="ARBA00022475"/>
    </source>
</evidence>
<evidence type="ECO:0000256" key="5">
    <source>
        <dbReference type="ARBA" id="ARBA00023136"/>
    </source>
</evidence>
<keyword evidence="4 6" id="KW-1133">Transmembrane helix</keyword>
<evidence type="ECO:0000259" key="7">
    <source>
        <dbReference type="Pfam" id="PF09335"/>
    </source>
</evidence>
<dbReference type="EMBL" id="WXEY01000003">
    <property type="protein sequence ID" value="MZP28877.1"/>
    <property type="molecule type" value="Genomic_DNA"/>
</dbReference>
<comment type="similarity">
    <text evidence="6">Belongs to the TVP38/TMEM64 family.</text>
</comment>
<keyword evidence="3 6" id="KW-0812">Transmembrane</keyword>
<accession>A0A845KYE7</accession>
<dbReference type="OrthoDB" id="9812980at2"/>
<evidence type="ECO:0000256" key="3">
    <source>
        <dbReference type="ARBA" id="ARBA00022692"/>
    </source>
</evidence>